<gene>
    <name evidence="1" type="ORF">KF707C_44370</name>
</gene>
<name>A0AAD1C3N8_METFU</name>
<sequence length="553" mass="60529">MIESHFHPLDEIETFGFTWHGLAEGGSYNPKITINGVKRTLPFSAPSTPLGGDIDSLGDTHLLQAPGIGAVPLTEEQLAAELAEGRAWQNYALISGGSLHLFGQALGGWVCIDPAGKRWLVRTYGATSFTGGEVTPGEAATFNFRVLPFGYLDDAPSAPVEFSGTLEDIGQAAIPTYEPPVNSLFQLGINSISSDGRRVIVYIRNRWNFTGTRSAFPIGYLLLTLEGNGPTFTPVLEVLYTRADCFPKWEEEGPRSELKGWVFEAESDVIELPPGSGNMVTRTWYTGLNYVGAGEGREDVSIGSPDVVERWAGRIVTVVFDELDEIRTFTLSAESSCTGSFPEFTFTSSGYLYSDSTPSTLVWEMSRPTNSYTTVDWVIRLDGVEVERVTWSAAQSGTERRGSDVAAEDHWTLTTTARLEIRGAQTLEHTVDYPGGSQFGPRAFSGPLLTSASRPDSHLYNGRWIWRLDSLTGWEDAVFSVQRHCNQVVAVGVSLRNESAQVFEAYTTRVLATGASWDGEGQNEIYTRVSTYEPKKKIIVTDASGAFDGPCWI</sequence>
<protein>
    <submittedName>
        <fullName evidence="1">Uncharacterized protein</fullName>
    </submittedName>
</protein>
<dbReference type="AlphaFoldDB" id="A0AAD1C3N8"/>
<reference evidence="2" key="1">
    <citation type="submission" date="2015-05" db="EMBL/GenBank/DDBJ databases">
        <title>Draft genome sequencing of a biphenyl-degrading bacterium, Pseudomonas balearica KF707 (=NBRC110670).</title>
        <authorList>
            <person name="Kimura N."/>
            <person name="Hirose J."/>
            <person name="Watanabe T."/>
            <person name="Suenaga H."/>
            <person name="Fujihara H."/>
            <person name="Noguchi M."/>
            <person name="Hashimoto M."/>
            <person name="Shimodaira J."/>
            <person name="Tsuchikane K."/>
            <person name="Hosoyama A."/>
            <person name="Yamazoe A."/>
            <person name="Fujita N."/>
            <person name="Furukawa K."/>
        </authorList>
    </citation>
    <scope>NUCLEOTIDE SEQUENCE [LARGE SCALE GENOMIC DNA]</scope>
    <source>
        <strain evidence="2">DSM 10086 / NBRC 110670 / KF707</strain>
    </source>
</reference>
<proteinExistence type="predicted"/>
<dbReference type="Proteomes" id="UP000218554">
    <property type="component" value="Chromosome"/>
</dbReference>
<dbReference type="RefSeq" id="WP_004421271.1">
    <property type="nucleotide sequence ID" value="NZ_AJMR01000099.1"/>
</dbReference>
<organism evidence="1 2">
    <name type="scientific">Metapseudomonas furukawaii</name>
    <name type="common">Pseudomonas furukawaii</name>
    <dbReference type="NCBI Taxonomy" id="1149133"/>
    <lineage>
        <taxon>Bacteria</taxon>
        <taxon>Pseudomonadati</taxon>
        <taxon>Pseudomonadota</taxon>
        <taxon>Gammaproteobacteria</taxon>
        <taxon>Pseudomonadales</taxon>
        <taxon>Pseudomonadaceae</taxon>
        <taxon>Metapseudomonas</taxon>
    </lineage>
</organism>
<evidence type="ECO:0000313" key="2">
    <source>
        <dbReference type="Proteomes" id="UP000218554"/>
    </source>
</evidence>
<accession>A0AAD1C3N8</accession>
<dbReference type="EMBL" id="AP014862">
    <property type="protein sequence ID" value="BAU76125.1"/>
    <property type="molecule type" value="Genomic_DNA"/>
</dbReference>
<dbReference type="KEGG" id="pfuw:KF707C_44370"/>
<keyword evidence="2" id="KW-1185">Reference proteome</keyword>
<evidence type="ECO:0000313" key="1">
    <source>
        <dbReference type="EMBL" id="BAU76125.1"/>
    </source>
</evidence>
<reference evidence="1 2" key="2">
    <citation type="journal article" date="2017" name="Int. J. Syst. Evol. Microbiol.">
        <title>Pseudomonas furukawaii sp. nov., a polychlorinated biphenyl-degrading bacterium isolated from biphenyl-contaminated soil in Japan.</title>
        <authorList>
            <person name="Kimura N."/>
            <person name="Watanabe T."/>
            <person name="Suenaga H."/>
            <person name="Fujihara H."/>
            <person name="Futagami T."/>
            <person name="Goto M."/>
            <person name="Hanada S."/>
            <person name="Hirose J."/>
        </authorList>
    </citation>
    <scope>NUCLEOTIDE SEQUENCE [LARGE SCALE GENOMIC DNA]</scope>
    <source>
        <strain evidence="2">DSM 10086 / NBRC 110670 / KF707</strain>
    </source>
</reference>